<keyword evidence="2" id="KW-1185">Reference proteome</keyword>
<dbReference type="RefSeq" id="WP_160593716.1">
    <property type="nucleotide sequence ID" value="NZ_CP047895.1"/>
</dbReference>
<dbReference type="Proteomes" id="UP000464468">
    <property type="component" value="Chromosome"/>
</dbReference>
<sequence length="140" mass="15137">MKKQLPMTAAMAAAIAALPACSPRDDWGEPMVADRDTAICVNEAGERVDDDLCANGRTGGARFYGNSNSGFLWYYLGRRSAIPYYGDSIHDRRRAVAGSFVPMAGTRYAEAPVETRITRSQAIRRGGLGLSSRRFGSGRG</sequence>
<reference evidence="1 2" key="1">
    <citation type="submission" date="2020-01" db="EMBL/GenBank/DDBJ databases">
        <title>Sphingomonas sp. C33 whole genome sequece.</title>
        <authorList>
            <person name="Park C."/>
        </authorList>
    </citation>
    <scope>NUCLEOTIDE SEQUENCE [LARGE SCALE GENOMIC DNA]</scope>
    <source>
        <strain evidence="1 2">C33</strain>
    </source>
</reference>
<dbReference type="KEGG" id="schy:GVO57_13845"/>
<dbReference type="AlphaFoldDB" id="A0A7Z2S609"/>
<accession>A0A7Z2S609</accession>
<proteinExistence type="predicted"/>
<gene>
    <name evidence="1" type="ORF">GVO57_13845</name>
</gene>
<protein>
    <submittedName>
        <fullName evidence="1">Uncharacterized protein</fullName>
    </submittedName>
</protein>
<evidence type="ECO:0000313" key="1">
    <source>
        <dbReference type="EMBL" id="QHL91680.1"/>
    </source>
</evidence>
<organism evidence="1 2">
    <name type="scientific">Sphingomonas changnyeongensis</name>
    <dbReference type="NCBI Taxonomy" id="2698679"/>
    <lineage>
        <taxon>Bacteria</taxon>
        <taxon>Pseudomonadati</taxon>
        <taxon>Pseudomonadota</taxon>
        <taxon>Alphaproteobacteria</taxon>
        <taxon>Sphingomonadales</taxon>
        <taxon>Sphingomonadaceae</taxon>
        <taxon>Sphingomonas</taxon>
    </lineage>
</organism>
<name>A0A7Z2S609_9SPHN</name>
<dbReference type="EMBL" id="CP047895">
    <property type="protein sequence ID" value="QHL91680.1"/>
    <property type="molecule type" value="Genomic_DNA"/>
</dbReference>
<evidence type="ECO:0000313" key="2">
    <source>
        <dbReference type="Proteomes" id="UP000464468"/>
    </source>
</evidence>